<feature type="domain" description="Cation-transporting P-type ATPase N-terminal" evidence="13">
    <location>
        <begin position="72"/>
        <end position="146"/>
    </location>
</feature>
<dbReference type="PROSITE" id="PS00154">
    <property type="entry name" value="ATPASE_E1_E2"/>
    <property type="match status" value="1"/>
</dbReference>
<feature type="transmembrane region" description="Helical" evidence="12">
    <location>
        <begin position="1127"/>
        <end position="1146"/>
    </location>
</feature>
<proteinExistence type="inferred from homology"/>
<evidence type="ECO:0000256" key="5">
    <source>
        <dbReference type="ARBA" id="ARBA00022840"/>
    </source>
</evidence>
<evidence type="ECO:0000256" key="7">
    <source>
        <dbReference type="ARBA" id="ARBA00022989"/>
    </source>
</evidence>
<dbReference type="InterPro" id="IPR004014">
    <property type="entry name" value="ATPase_P-typ_cation-transptr_N"/>
</dbReference>
<feature type="coiled-coil region" evidence="11">
    <location>
        <begin position="18"/>
        <end position="45"/>
    </location>
</feature>
<evidence type="ECO:0000256" key="1">
    <source>
        <dbReference type="ARBA" id="ARBA00004651"/>
    </source>
</evidence>
<dbReference type="EMBL" id="CAJJDM010000047">
    <property type="protein sequence ID" value="CAD8071160.1"/>
    <property type="molecule type" value="Genomic_DNA"/>
</dbReference>
<feature type="transmembrane region" description="Helical" evidence="12">
    <location>
        <begin position="1096"/>
        <end position="1115"/>
    </location>
</feature>
<dbReference type="FunFam" id="1.20.1110.10:FF:000095">
    <property type="entry name" value="Sodium/potassium-transporting ATPase subunit alpha-1"/>
    <property type="match status" value="1"/>
</dbReference>
<name>A0A8S1LSS8_PARPR</name>
<dbReference type="Pfam" id="PF00690">
    <property type="entry name" value="Cation_ATPase_N"/>
    <property type="match status" value="1"/>
</dbReference>
<accession>A0A8S1LSS8</accession>
<evidence type="ECO:0000256" key="4">
    <source>
        <dbReference type="ARBA" id="ARBA00022741"/>
    </source>
</evidence>
<dbReference type="FunFam" id="3.40.50.1000:FF:000083">
    <property type="entry name" value="Sodium/potassium-transporting ATPase subunit alpha"/>
    <property type="match status" value="1"/>
</dbReference>
<evidence type="ECO:0000256" key="3">
    <source>
        <dbReference type="ARBA" id="ARBA00022692"/>
    </source>
</evidence>
<keyword evidence="5" id="KW-0067">ATP-binding</keyword>
<evidence type="ECO:0000256" key="9">
    <source>
        <dbReference type="ARBA" id="ARBA00023136"/>
    </source>
</evidence>
<dbReference type="Pfam" id="PF00689">
    <property type="entry name" value="Cation_ATPase_C"/>
    <property type="match status" value="1"/>
</dbReference>
<evidence type="ECO:0000256" key="8">
    <source>
        <dbReference type="ARBA" id="ARBA00023065"/>
    </source>
</evidence>
<dbReference type="GO" id="GO:0005886">
    <property type="term" value="C:plasma membrane"/>
    <property type="evidence" value="ECO:0007669"/>
    <property type="project" value="UniProtKB-SubCell"/>
</dbReference>
<dbReference type="PANTHER" id="PTHR43294:SF21">
    <property type="entry name" value="CATION TRANSPORTING ATPASE"/>
    <property type="match status" value="1"/>
</dbReference>
<dbReference type="GO" id="GO:0016887">
    <property type="term" value="F:ATP hydrolysis activity"/>
    <property type="evidence" value="ECO:0007669"/>
    <property type="project" value="InterPro"/>
</dbReference>
<feature type="transmembrane region" description="Helical" evidence="12">
    <location>
        <begin position="320"/>
        <end position="341"/>
    </location>
</feature>
<feature type="transmembrane region" description="Helical" evidence="12">
    <location>
        <begin position="122"/>
        <end position="147"/>
    </location>
</feature>
<keyword evidence="8" id="KW-0813">Transport</keyword>
<dbReference type="GO" id="GO:1902600">
    <property type="term" value="P:proton transmembrane transport"/>
    <property type="evidence" value="ECO:0007669"/>
    <property type="project" value="TreeGrafter"/>
</dbReference>
<dbReference type="Pfam" id="PF00122">
    <property type="entry name" value="E1-E2_ATPase"/>
    <property type="match status" value="1"/>
</dbReference>
<evidence type="ECO:0000256" key="12">
    <source>
        <dbReference type="SAM" id="Phobius"/>
    </source>
</evidence>
<feature type="transmembrane region" description="Helical" evidence="12">
    <location>
        <begin position="877"/>
        <end position="899"/>
    </location>
</feature>
<dbReference type="GO" id="GO:1990573">
    <property type="term" value="P:potassium ion import across plasma membrane"/>
    <property type="evidence" value="ECO:0007669"/>
    <property type="project" value="TreeGrafter"/>
</dbReference>
<dbReference type="OMA" id="MMWPCAM"/>
<dbReference type="InterPro" id="IPR006068">
    <property type="entry name" value="ATPase_P-typ_cation-transptr_C"/>
</dbReference>
<dbReference type="GO" id="GO:0005524">
    <property type="term" value="F:ATP binding"/>
    <property type="evidence" value="ECO:0007669"/>
    <property type="project" value="UniProtKB-KW"/>
</dbReference>
<dbReference type="FunFam" id="1.20.1110.10:FF:000085">
    <property type="entry name" value="Uncharacterized protein"/>
    <property type="match status" value="1"/>
</dbReference>
<dbReference type="FunFam" id="2.70.150.10:FF:000003">
    <property type="entry name" value="Sodium/potassium-transporting ATPase subunit alpha"/>
    <property type="match status" value="1"/>
</dbReference>
<keyword evidence="9 12" id="KW-0472">Membrane</keyword>
<keyword evidence="8" id="KW-0406">Ion transport</keyword>
<feature type="transmembrane region" description="Helical" evidence="12">
    <location>
        <begin position="850"/>
        <end position="871"/>
    </location>
</feature>
<dbReference type="NCBIfam" id="TIGR01494">
    <property type="entry name" value="ATPase_P-type"/>
    <property type="match status" value="2"/>
</dbReference>
<feature type="transmembrane region" description="Helical" evidence="12">
    <location>
        <begin position="153"/>
        <end position="174"/>
    </location>
</feature>
<evidence type="ECO:0000256" key="2">
    <source>
        <dbReference type="ARBA" id="ARBA00022475"/>
    </source>
</evidence>
<evidence type="ECO:0000313" key="15">
    <source>
        <dbReference type="Proteomes" id="UP000688137"/>
    </source>
</evidence>
<comment type="subcellular location">
    <subcellularLocation>
        <location evidence="1">Cell membrane</location>
        <topology evidence="1">Multi-pass membrane protein</topology>
    </subcellularLocation>
</comment>
<dbReference type="SFLD" id="SFLDS00003">
    <property type="entry name" value="Haloacid_Dehalogenase"/>
    <property type="match status" value="1"/>
</dbReference>
<feature type="transmembrane region" description="Helical" evidence="12">
    <location>
        <begin position="347"/>
        <end position="372"/>
    </location>
</feature>
<dbReference type="GO" id="GO:0030007">
    <property type="term" value="P:intracellular potassium ion homeostasis"/>
    <property type="evidence" value="ECO:0007669"/>
    <property type="project" value="TreeGrafter"/>
</dbReference>
<keyword evidence="11" id="KW-0175">Coiled coil</keyword>
<dbReference type="InterPro" id="IPR050510">
    <property type="entry name" value="Cation_transp_ATPase_P-type"/>
</dbReference>
<keyword evidence="3 12" id="KW-0812">Transmembrane</keyword>
<keyword evidence="4" id="KW-0547">Nucleotide-binding</keyword>
<comment type="similarity">
    <text evidence="10">Belongs to the cation transport ATPase (P-type) (TC 3.A.3) family.</text>
</comment>
<comment type="caution">
    <text evidence="14">The sequence shown here is derived from an EMBL/GenBank/DDBJ whole genome shotgun (WGS) entry which is preliminary data.</text>
</comment>
<dbReference type="InterPro" id="IPR018303">
    <property type="entry name" value="ATPase_P-typ_P_site"/>
</dbReference>
<dbReference type="InterPro" id="IPR001757">
    <property type="entry name" value="P_typ_ATPase"/>
</dbReference>
<dbReference type="GO" id="GO:0036376">
    <property type="term" value="P:sodium ion export across plasma membrane"/>
    <property type="evidence" value="ECO:0007669"/>
    <property type="project" value="TreeGrafter"/>
</dbReference>
<dbReference type="Pfam" id="PF13246">
    <property type="entry name" value="Cation_ATPase"/>
    <property type="match status" value="1"/>
</dbReference>
<evidence type="ECO:0000256" key="10">
    <source>
        <dbReference type="ARBA" id="ARBA00038148"/>
    </source>
</evidence>
<keyword evidence="15" id="KW-1185">Reference proteome</keyword>
<keyword evidence="7 12" id="KW-1133">Transmembrane helix</keyword>
<evidence type="ECO:0000259" key="13">
    <source>
        <dbReference type="SMART" id="SM00831"/>
    </source>
</evidence>
<gene>
    <name evidence="14" type="ORF">PPRIM_AZ9-3.1.T0470004</name>
</gene>
<dbReference type="PANTHER" id="PTHR43294">
    <property type="entry name" value="SODIUM/POTASSIUM-TRANSPORTING ATPASE SUBUNIT ALPHA"/>
    <property type="match status" value="1"/>
</dbReference>
<keyword evidence="6" id="KW-1278">Translocase</keyword>
<dbReference type="InterPro" id="IPR059000">
    <property type="entry name" value="ATPase_P-type_domA"/>
</dbReference>
<dbReference type="GO" id="GO:0005391">
    <property type="term" value="F:P-type sodium:potassium-exchanging transporter activity"/>
    <property type="evidence" value="ECO:0007669"/>
    <property type="project" value="TreeGrafter"/>
</dbReference>
<dbReference type="AlphaFoldDB" id="A0A8S1LSS8"/>
<protein>
    <recommendedName>
        <fullName evidence="13">Cation-transporting P-type ATPase N-terminal domain-containing protein</fullName>
    </recommendedName>
</protein>
<evidence type="ECO:0000313" key="14">
    <source>
        <dbReference type="EMBL" id="CAD8071160.1"/>
    </source>
</evidence>
<dbReference type="SFLD" id="SFLDG00002">
    <property type="entry name" value="C1.7:_P-type_atpase_like"/>
    <property type="match status" value="1"/>
</dbReference>
<dbReference type="SMART" id="SM00831">
    <property type="entry name" value="Cation_ATPase_N"/>
    <property type="match status" value="1"/>
</dbReference>
<organism evidence="14 15">
    <name type="scientific">Paramecium primaurelia</name>
    <dbReference type="NCBI Taxonomy" id="5886"/>
    <lineage>
        <taxon>Eukaryota</taxon>
        <taxon>Sar</taxon>
        <taxon>Alveolata</taxon>
        <taxon>Ciliophora</taxon>
        <taxon>Intramacronucleata</taxon>
        <taxon>Oligohymenophorea</taxon>
        <taxon>Peniculida</taxon>
        <taxon>Parameciidae</taxon>
        <taxon>Paramecium</taxon>
    </lineage>
</organism>
<evidence type="ECO:0000256" key="6">
    <source>
        <dbReference type="ARBA" id="ARBA00022967"/>
    </source>
</evidence>
<reference evidence="14" key="1">
    <citation type="submission" date="2021-01" db="EMBL/GenBank/DDBJ databases">
        <authorList>
            <consortium name="Genoscope - CEA"/>
            <person name="William W."/>
        </authorList>
    </citation>
    <scope>NUCLEOTIDE SEQUENCE</scope>
</reference>
<dbReference type="GO" id="GO:0006883">
    <property type="term" value="P:intracellular sodium ion homeostasis"/>
    <property type="evidence" value="ECO:0007669"/>
    <property type="project" value="TreeGrafter"/>
</dbReference>
<evidence type="ECO:0000256" key="11">
    <source>
        <dbReference type="SAM" id="Coils"/>
    </source>
</evidence>
<dbReference type="InterPro" id="IPR044492">
    <property type="entry name" value="P_typ_ATPase_HD_dom"/>
</dbReference>
<sequence length="1173" mass="132647">MSNKFNKSTSEIIIAYIEQFQELQLLDAQREISKLEEEITQRRKRLLMNDDNHIIKVKQDKNTNVTTLLNLNEHYISLDELQIKLQTSIERGLNSDQIEEKQKQFGKNILAQKQKSPWYLQLLHEMINVFSLLLWGAAALCFLAYGLSPDDPSQLYLGIVLVGVIVIITLLTYFQNRKSEAIMAGFSNFIPPEAIVIRDGQQLKIPAIELVPGDVVIIDLGKKIPADIRIVESNQMKVDNSCLTGESIPLLRTIDCTHKENPLETKNLAFFGTLCKEGNGKGVVIQTGDKTVIGQIAGLVSNSNIEETPLKKELNQFTIYIARIALTIGILFFVLGFSVGYPAIQNLIFAIGIISAIVPEGLLATVVVALAITAKKLASLKVLVKNLEGVETLGSTSCICTDKTGTLTQNKMTVENLWYNGKEVKGINKERFGASFNYEYQSGEQCFDLLHESAILCSEATFDASIPQNISMKIMNEIGLSQEQKAIKLEEAKIKWQNNFQRLSCQEKPTIGDASETALIKFFQPINDILKTRLKYQVANGKNNQQARKPFNSTNKYSMVIIEQDLEDSYYCLLTKGAPERIWKMCNWIQNQEKVEEINDDWNHQFNEINNKFCRQGERVLGFCRLNLPKSEYPKDYSFDMDNYNFPYEQQIFIGLISLIDPPKESVPVAIQKCKSANIQVIMVTGDQSVTAAAIAKQCNIITEKTVNEIMEEKQMIMEDAIHLSNALVIHGDLLTKMALDDEGLPESEKGKPLQEWLCKPQLVFARTSPAQKLIIVTACQKRGHIVAVTGDGVNDSPAIKKADIGIAMGLTGSDVAKDAADMILLNDDFSNIVVGIQEGRRIFDNFKKVIAYALTANTAELIPFLAFIIFRVPLPLTTVLVLCVQIGTDIFPSMVFVFEEADLDIMTRRPRNKNEHLVSSQLIIYAYAQNGVLETCCGFFQWYVCFNDFGFTPQSLLFLLNKQGVIPKYNDIYDPRDPWFGNSNLRELYPNGVCEGTHLRGSTDIDWIYAKHGAYDLRMTLLKCENRKIVSSIEWGQCNIEMISPVTNKQYCYHTEASSYAQTSFFFGVVLGQICNYQSLRQLKNSLIYNGFDNVHMYLAYFLELLITLSLSYVEVFNASFGTRDILFIHYGICGLPFGILIIIWNEGRKYLIRYFKSKSSYPSWWERCVIY</sequence>
<dbReference type="FunFam" id="3.40.1110.10:FF:000061">
    <property type="entry name" value="Potassium-transporting ATPase alpha chain 1"/>
    <property type="match status" value="1"/>
</dbReference>
<dbReference type="SFLD" id="SFLDF00027">
    <property type="entry name" value="p-type_atpase"/>
    <property type="match status" value="1"/>
</dbReference>
<dbReference type="Proteomes" id="UP000688137">
    <property type="component" value="Unassembled WGS sequence"/>
</dbReference>
<keyword evidence="2" id="KW-1003">Cell membrane</keyword>